<dbReference type="GO" id="GO:0006629">
    <property type="term" value="P:lipid metabolic process"/>
    <property type="evidence" value="ECO:0007669"/>
    <property type="project" value="UniProtKB-KW"/>
</dbReference>
<evidence type="ECO:0000256" key="7">
    <source>
        <dbReference type="SAM" id="MobiDB-lite"/>
    </source>
</evidence>
<evidence type="ECO:0000256" key="5">
    <source>
        <dbReference type="ARBA" id="ARBA00023098"/>
    </source>
</evidence>
<proteinExistence type="predicted"/>
<protein>
    <recommendedName>
        <fullName evidence="11">Seipin-2-like</fullName>
    </recommendedName>
</protein>
<dbReference type="CDD" id="cd23995">
    <property type="entry name" value="Seipin_BSCL2_like"/>
    <property type="match status" value="1"/>
</dbReference>
<sequence>DDDDDDDEQFTDALDHFTFSNHSTTPSTQHLKHNNQFSLPNTPETPDPNPLPLSTGIRRRSLYLHQNPKKNQLKNSPEHFEHVNVTPAKEYKFLLNFKETDTNSINYITERILSEDGFVNNNDHSVTVDSVNSVSSVRVVKFVMCPVWVVTNPLRVMSRAKGHVTRHVLRNKSVGRLCVKVVWGVLCAALVGLGLVCLLVLAFVVGGVVMRFVVEAPVSRIARLSFDYTKDAPMAFVPLMGCSGRDCFRCDEKIGYGDVGVSRVVPLGRKLQATVSLTLPESGYNRNLGNFQVRLDYLSSNGKSLATATQPCTMRFKSRPIRLLMMLFYLVPLITGYSSESQTVDIKFNGYTERKIPTSCVRVVLEPRAEFAKGGGVPEIYTAYVKLESQLPLLKRILWSWKATVFVWTSIAIFMLLLVFMLLYCAPWLWLRRGAPLNNTGSRCIATGSRPKERCALGDFSQRLVGEPYDVVDPCTRNGASGWTQHVNPYAAVLVRHYGWTQTPCWVH</sequence>
<keyword evidence="5" id="KW-0443">Lipid metabolism</keyword>
<dbReference type="InterPro" id="IPR009617">
    <property type="entry name" value="Seipin"/>
</dbReference>
<accession>A0AAD5DEF2</accession>
<evidence type="ECO:0000256" key="2">
    <source>
        <dbReference type="ARBA" id="ARBA00022692"/>
    </source>
</evidence>
<evidence type="ECO:0000256" key="3">
    <source>
        <dbReference type="ARBA" id="ARBA00022824"/>
    </source>
</evidence>
<feature type="transmembrane region" description="Helical" evidence="8">
    <location>
        <begin position="405"/>
        <end position="431"/>
    </location>
</feature>
<feature type="non-terminal residue" evidence="9">
    <location>
        <position position="1"/>
    </location>
</feature>
<dbReference type="PANTHER" id="PTHR21212">
    <property type="entry name" value="BERNARDINELLI-SEIP CONGENITAL LIPODYSTROPHY 2 HOMOLOG BSCL2 PROTEIN"/>
    <property type="match status" value="1"/>
</dbReference>
<evidence type="ECO:0000256" key="4">
    <source>
        <dbReference type="ARBA" id="ARBA00022989"/>
    </source>
</evidence>
<keyword evidence="3" id="KW-0256">Endoplasmic reticulum</keyword>
<dbReference type="Proteomes" id="UP001206925">
    <property type="component" value="Unassembled WGS sequence"/>
</dbReference>
<evidence type="ECO:0008006" key="11">
    <source>
        <dbReference type="Google" id="ProtNLM"/>
    </source>
</evidence>
<evidence type="ECO:0000256" key="6">
    <source>
        <dbReference type="ARBA" id="ARBA00023136"/>
    </source>
</evidence>
<feature type="transmembrane region" description="Helical" evidence="8">
    <location>
        <begin position="181"/>
        <end position="214"/>
    </location>
</feature>
<dbReference type="Pfam" id="PF06775">
    <property type="entry name" value="Seipin"/>
    <property type="match status" value="1"/>
</dbReference>
<evidence type="ECO:0000256" key="8">
    <source>
        <dbReference type="SAM" id="Phobius"/>
    </source>
</evidence>
<comment type="caution">
    <text evidence="9">The sequence shown here is derived from an EMBL/GenBank/DDBJ whole genome shotgun (WGS) entry which is preliminary data.</text>
</comment>
<dbReference type="AlphaFoldDB" id="A0AAD5DEF2"/>
<feature type="transmembrane region" description="Helical" evidence="8">
    <location>
        <begin position="323"/>
        <end position="339"/>
    </location>
</feature>
<dbReference type="GO" id="GO:0140042">
    <property type="term" value="P:lipid droplet formation"/>
    <property type="evidence" value="ECO:0007669"/>
    <property type="project" value="UniProtKB-ARBA"/>
</dbReference>
<feature type="region of interest" description="Disordered" evidence="7">
    <location>
        <begin position="1"/>
        <end position="55"/>
    </location>
</feature>
<keyword evidence="6 8" id="KW-0472">Membrane</keyword>
<feature type="compositionally biased region" description="Polar residues" evidence="7">
    <location>
        <begin position="18"/>
        <end position="42"/>
    </location>
</feature>
<keyword evidence="2 8" id="KW-0812">Transmembrane</keyword>
<comment type="subcellular location">
    <subcellularLocation>
        <location evidence="1">Endoplasmic reticulum membrane</location>
        <topology evidence="1">Multi-pass membrane protein</topology>
    </subcellularLocation>
</comment>
<organism evidence="9 10">
    <name type="scientific">Ambrosia artemisiifolia</name>
    <name type="common">Common ragweed</name>
    <dbReference type="NCBI Taxonomy" id="4212"/>
    <lineage>
        <taxon>Eukaryota</taxon>
        <taxon>Viridiplantae</taxon>
        <taxon>Streptophyta</taxon>
        <taxon>Embryophyta</taxon>
        <taxon>Tracheophyta</taxon>
        <taxon>Spermatophyta</taxon>
        <taxon>Magnoliopsida</taxon>
        <taxon>eudicotyledons</taxon>
        <taxon>Gunneridae</taxon>
        <taxon>Pentapetalae</taxon>
        <taxon>asterids</taxon>
        <taxon>campanulids</taxon>
        <taxon>Asterales</taxon>
        <taxon>Asteraceae</taxon>
        <taxon>Asteroideae</taxon>
        <taxon>Heliantheae alliance</taxon>
        <taxon>Heliantheae</taxon>
        <taxon>Ambrosia</taxon>
    </lineage>
</organism>
<gene>
    <name evidence="9" type="ORF">M8C21_018720</name>
</gene>
<feature type="compositionally biased region" description="Acidic residues" evidence="7">
    <location>
        <begin position="1"/>
        <end position="10"/>
    </location>
</feature>
<evidence type="ECO:0000256" key="1">
    <source>
        <dbReference type="ARBA" id="ARBA00004477"/>
    </source>
</evidence>
<reference evidence="9" key="1">
    <citation type="submission" date="2022-06" db="EMBL/GenBank/DDBJ databases">
        <title>Uncovering the hologenomic basis of an extraordinary plant invasion.</title>
        <authorList>
            <person name="Bieker V.C."/>
            <person name="Martin M.D."/>
            <person name="Gilbert T."/>
            <person name="Hodgins K."/>
            <person name="Battlay P."/>
            <person name="Petersen B."/>
            <person name="Wilson J."/>
        </authorList>
    </citation>
    <scope>NUCLEOTIDE SEQUENCE</scope>
    <source>
        <strain evidence="9">AA19_3_7</strain>
        <tissue evidence="9">Leaf</tissue>
    </source>
</reference>
<evidence type="ECO:0000313" key="10">
    <source>
        <dbReference type="Proteomes" id="UP001206925"/>
    </source>
</evidence>
<keyword evidence="10" id="KW-1185">Reference proteome</keyword>
<dbReference type="PANTHER" id="PTHR21212:SF10">
    <property type="entry name" value="SEIPIN FAMILY-RELATED"/>
    <property type="match status" value="1"/>
</dbReference>
<evidence type="ECO:0000313" key="9">
    <source>
        <dbReference type="EMBL" id="KAI7757999.1"/>
    </source>
</evidence>
<name>A0AAD5DEF2_AMBAR</name>
<dbReference type="EMBL" id="JAMZMK010000036">
    <property type="protein sequence ID" value="KAI7757999.1"/>
    <property type="molecule type" value="Genomic_DNA"/>
</dbReference>
<keyword evidence="4 8" id="KW-1133">Transmembrane helix</keyword>
<dbReference type="GO" id="GO:0005789">
    <property type="term" value="C:endoplasmic reticulum membrane"/>
    <property type="evidence" value="ECO:0007669"/>
    <property type="project" value="UniProtKB-SubCell"/>
</dbReference>